<evidence type="ECO:0000256" key="2">
    <source>
        <dbReference type="ARBA" id="ARBA00022898"/>
    </source>
</evidence>
<dbReference type="EMBL" id="CP003345">
    <property type="protein sequence ID" value="AFM06061.1"/>
    <property type="molecule type" value="Genomic_DNA"/>
</dbReference>
<dbReference type="InterPro" id="IPR015424">
    <property type="entry name" value="PyrdxlP-dep_Trfase"/>
</dbReference>
<evidence type="ECO:0000313" key="5">
    <source>
        <dbReference type="Proteomes" id="UP000006054"/>
    </source>
</evidence>
<evidence type="ECO:0000256" key="1">
    <source>
        <dbReference type="ARBA" id="ARBA00001933"/>
    </source>
</evidence>
<keyword evidence="4" id="KW-0032">Aminotransferase</keyword>
<keyword evidence="2" id="KW-0663">Pyridoxal phosphate</keyword>
<dbReference type="HOGENOM" id="CLU_027686_1_1_10"/>
<dbReference type="GO" id="GO:0019265">
    <property type="term" value="P:glycine biosynthetic process, by transamination of glyoxylate"/>
    <property type="evidence" value="ECO:0007669"/>
    <property type="project" value="TreeGrafter"/>
</dbReference>
<dbReference type="Pfam" id="PF00266">
    <property type="entry name" value="Aminotran_5"/>
    <property type="match status" value="1"/>
</dbReference>
<protein>
    <submittedName>
        <fullName evidence="4">Serine-pyruvate aminotransferase/archaeal aspartate aminotransferase</fullName>
    </submittedName>
</protein>
<dbReference type="AlphaFoldDB" id="I4AQ26"/>
<dbReference type="RefSeq" id="WP_014799485.1">
    <property type="nucleotide sequence ID" value="NC_018018.1"/>
</dbReference>
<dbReference type="GO" id="GO:0008453">
    <property type="term" value="F:alanine-glyoxylate transaminase activity"/>
    <property type="evidence" value="ECO:0007669"/>
    <property type="project" value="TreeGrafter"/>
</dbReference>
<dbReference type="Proteomes" id="UP000006054">
    <property type="component" value="Chromosome"/>
</dbReference>
<dbReference type="KEGG" id="fli:Fleli_3749"/>
<dbReference type="GO" id="GO:0004760">
    <property type="term" value="F:L-serine-pyruvate transaminase activity"/>
    <property type="evidence" value="ECO:0007669"/>
    <property type="project" value="TreeGrafter"/>
</dbReference>
<dbReference type="Gene3D" id="3.40.640.10">
    <property type="entry name" value="Type I PLP-dependent aspartate aminotransferase-like (Major domain)"/>
    <property type="match status" value="1"/>
</dbReference>
<dbReference type="Gene3D" id="3.90.1150.10">
    <property type="entry name" value="Aspartate Aminotransferase, domain 1"/>
    <property type="match status" value="1"/>
</dbReference>
<name>I4AQ26_BERLS</name>
<dbReference type="InterPro" id="IPR015421">
    <property type="entry name" value="PyrdxlP-dep_Trfase_major"/>
</dbReference>
<gene>
    <name evidence="4" type="ordered locus">Fleli_3749</name>
</gene>
<sequence>MNFYPGPSKVYHQVKDWLNEAYETDILSIQHRSQKFMDIYESIVKNLQEKHNIPKDYTIVFTSSATECWHILNDSFGSNNFSNINSYHFFNGAFGKKWFDYRKANYPKTTFGIEFGINEELEDNFFQQIPQNDYLPNIICLCQNETSNTTQISQKMLSEIRQNRQNDFIFIDATSSWGGQNLNFNDADAWFTSVQKCFGLPAGLGIMALSPNLIDFYRKNSAVFPTNDIVYNRYNQLSFLIEKANQFQTTYTPNVLNIYLLSKVISFVPSISITSKKIEKRANHLYKFIERNYYHLLITNTKVRSKTVLAIRLMPEGVENIKKKAKKEDIILGNGYGSWKEDTLRIANFPQHTDIEFERLKEFLK</sequence>
<organism evidence="4 5">
    <name type="scientific">Bernardetia litoralis (strain ATCC 23117 / DSM 6794 / NBRC 15988 / NCIMB 1366 / Fx l1 / Sio-4)</name>
    <name type="common">Flexibacter litoralis</name>
    <dbReference type="NCBI Taxonomy" id="880071"/>
    <lineage>
        <taxon>Bacteria</taxon>
        <taxon>Pseudomonadati</taxon>
        <taxon>Bacteroidota</taxon>
        <taxon>Cytophagia</taxon>
        <taxon>Cytophagales</taxon>
        <taxon>Bernardetiaceae</taxon>
        <taxon>Bernardetia</taxon>
    </lineage>
</organism>
<keyword evidence="4" id="KW-0670">Pyruvate</keyword>
<dbReference type="STRING" id="880071.Fleli_3749"/>
<comment type="cofactor">
    <cofactor evidence="1">
        <name>pyridoxal 5'-phosphate</name>
        <dbReference type="ChEBI" id="CHEBI:597326"/>
    </cofactor>
</comment>
<dbReference type="InterPro" id="IPR000192">
    <property type="entry name" value="Aminotrans_V_dom"/>
</dbReference>
<dbReference type="OrthoDB" id="975012at2"/>
<dbReference type="eggNOG" id="COG1932">
    <property type="taxonomic scope" value="Bacteria"/>
</dbReference>
<accession>I4AQ26</accession>
<dbReference type="SUPFAM" id="SSF53383">
    <property type="entry name" value="PLP-dependent transferases"/>
    <property type="match status" value="1"/>
</dbReference>
<dbReference type="PANTHER" id="PTHR21152:SF40">
    <property type="entry name" value="ALANINE--GLYOXYLATE AMINOTRANSFERASE"/>
    <property type="match status" value="1"/>
</dbReference>
<feature type="domain" description="Aminotransferase class V" evidence="3">
    <location>
        <begin position="138"/>
        <end position="331"/>
    </location>
</feature>
<evidence type="ECO:0000313" key="4">
    <source>
        <dbReference type="EMBL" id="AFM06061.1"/>
    </source>
</evidence>
<dbReference type="InterPro" id="IPR015422">
    <property type="entry name" value="PyrdxlP-dep_Trfase_small"/>
</dbReference>
<reference evidence="5" key="1">
    <citation type="submission" date="2012-06" db="EMBL/GenBank/DDBJ databases">
        <title>The complete genome of Flexibacter litoralis DSM 6794.</title>
        <authorList>
            <person name="Lucas S."/>
            <person name="Copeland A."/>
            <person name="Lapidus A."/>
            <person name="Glavina del Rio T."/>
            <person name="Dalin E."/>
            <person name="Tice H."/>
            <person name="Bruce D."/>
            <person name="Goodwin L."/>
            <person name="Pitluck S."/>
            <person name="Peters L."/>
            <person name="Ovchinnikova G."/>
            <person name="Lu M."/>
            <person name="Kyrpides N."/>
            <person name="Mavromatis K."/>
            <person name="Ivanova N."/>
            <person name="Brettin T."/>
            <person name="Detter J.C."/>
            <person name="Han C."/>
            <person name="Larimer F."/>
            <person name="Land M."/>
            <person name="Hauser L."/>
            <person name="Markowitz V."/>
            <person name="Cheng J.-F."/>
            <person name="Hugenholtz P."/>
            <person name="Woyke T."/>
            <person name="Wu D."/>
            <person name="Spring S."/>
            <person name="Lang E."/>
            <person name="Kopitz M."/>
            <person name="Brambilla E."/>
            <person name="Klenk H.-P."/>
            <person name="Eisen J.A."/>
        </authorList>
    </citation>
    <scope>NUCLEOTIDE SEQUENCE [LARGE SCALE GENOMIC DNA]</scope>
    <source>
        <strain evidence="5">ATCC 23117 / DSM 6794 / NBRC 15988 / NCIMB 1366 / Sio-4</strain>
    </source>
</reference>
<evidence type="ECO:0000259" key="3">
    <source>
        <dbReference type="Pfam" id="PF00266"/>
    </source>
</evidence>
<proteinExistence type="predicted"/>
<dbReference type="PATRIC" id="fig|880071.3.peg.3756"/>
<dbReference type="PANTHER" id="PTHR21152">
    <property type="entry name" value="AMINOTRANSFERASE CLASS V"/>
    <property type="match status" value="1"/>
</dbReference>
<keyword evidence="5" id="KW-1185">Reference proteome</keyword>
<keyword evidence="4" id="KW-0808">Transferase</keyword>